<evidence type="ECO:0008006" key="11">
    <source>
        <dbReference type="Google" id="ProtNLM"/>
    </source>
</evidence>
<keyword evidence="6 8" id="KW-1133">Transmembrane helix</keyword>
<dbReference type="Pfam" id="PF01594">
    <property type="entry name" value="AI-2E_transport"/>
    <property type="match status" value="1"/>
</dbReference>
<feature type="transmembrane region" description="Helical" evidence="8">
    <location>
        <begin position="204"/>
        <end position="226"/>
    </location>
</feature>
<evidence type="ECO:0000256" key="2">
    <source>
        <dbReference type="ARBA" id="ARBA00009773"/>
    </source>
</evidence>
<comment type="similarity">
    <text evidence="2">Belongs to the autoinducer-2 exporter (AI-2E) (TC 2.A.86) family.</text>
</comment>
<dbReference type="AlphaFoldDB" id="A0A1Q5ZVC8"/>
<keyword evidence="10" id="KW-1185">Reference proteome</keyword>
<comment type="caution">
    <text evidence="9">The sequence shown here is derived from an EMBL/GenBank/DDBJ whole genome shotgun (WGS) entry which is preliminary data.</text>
</comment>
<evidence type="ECO:0000256" key="7">
    <source>
        <dbReference type="ARBA" id="ARBA00023136"/>
    </source>
</evidence>
<protein>
    <recommendedName>
        <fullName evidence="11">AI-2E family transporter</fullName>
    </recommendedName>
</protein>
<evidence type="ECO:0000256" key="3">
    <source>
        <dbReference type="ARBA" id="ARBA00022448"/>
    </source>
</evidence>
<evidence type="ECO:0000256" key="5">
    <source>
        <dbReference type="ARBA" id="ARBA00022692"/>
    </source>
</evidence>
<feature type="transmembrane region" description="Helical" evidence="8">
    <location>
        <begin position="37"/>
        <end position="56"/>
    </location>
</feature>
<dbReference type="PANTHER" id="PTHR21716:SF53">
    <property type="entry name" value="PERMEASE PERM-RELATED"/>
    <property type="match status" value="1"/>
</dbReference>
<accession>A0A1Q5ZVC8</accession>
<sequence>MDQTQRFPFYAKFALILFTVIALIGICYVGQGILSPLLLALLFAILLRPVAAFLTHKLRIPRILSALITVVLFMLIFVTIFYFISVQLADMANDWDIIKSNVTKHYDNLQGYVKETFSISKGEQEKMVKKATSGSMDSGKQLMGTTLMSLTDSLMNLILIPIYMFLILIYRTHFIKFLTKLFEEKDHPKLEDILKTIKVSVQSYILGLLFELVIVSALTSVGLMIIGVKYAILLGVITGLLNLIPYIGIVIAGVLTIIASLTGQSDLNIIIGILIVNIVVQIIDNNVLVPLVVSSKVEINSLASIAGIILGGAVAGISGMFLAIPVMAILKVIFDRIKPLEPWGYLLGDDMPKTFKWKNEPKSQE</sequence>
<feature type="transmembrane region" description="Helical" evidence="8">
    <location>
        <begin position="232"/>
        <end position="255"/>
    </location>
</feature>
<evidence type="ECO:0000313" key="9">
    <source>
        <dbReference type="EMBL" id="OKS85732.1"/>
    </source>
</evidence>
<evidence type="ECO:0000256" key="1">
    <source>
        <dbReference type="ARBA" id="ARBA00004651"/>
    </source>
</evidence>
<feature type="transmembrane region" description="Helical" evidence="8">
    <location>
        <begin position="9"/>
        <end position="31"/>
    </location>
</feature>
<dbReference type="InterPro" id="IPR002549">
    <property type="entry name" value="AI-2E-like"/>
</dbReference>
<keyword evidence="4" id="KW-1003">Cell membrane</keyword>
<organism evidence="9 10">
    <name type="scientific">Mucilaginibacter polytrichastri</name>
    <dbReference type="NCBI Taxonomy" id="1302689"/>
    <lineage>
        <taxon>Bacteria</taxon>
        <taxon>Pseudomonadati</taxon>
        <taxon>Bacteroidota</taxon>
        <taxon>Sphingobacteriia</taxon>
        <taxon>Sphingobacteriales</taxon>
        <taxon>Sphingobacteriaceae</taxon>
        <taxon>Mucilaginibacter</taxon>
    </lineage>
</organism>
<proteinExistence type="inferred from homology"/>
<comment type="subcellular location">
    <subcellularLocation>
        <location evidence="1">Cell membrane</location>
        <topology evidence="1">Multi-pass membrane protein</topology>
    </subcellularLocation>
</comment>
<dbReference type="PANTHER" id="PTHR21716">
    <property type="entry name" value="TRANSMEMBRANE PROTEIN"/>
    <property type="match status" value="1"/>
</dbReference>
<feature type="transmembrane region" description="Helical" evidence="8">
    <location>
        <begin position="267"/>
        <end position="283"/>
    </location>
</feature>
<evidence type="ECO:0000256" key="6">
    <source>
        <dbReference type="ARBA" id="ARBA00022989"/>
    </source>
</evidence>
<dbReference type="OrthoDB" id="9793390at2"/>
<evidence type="ECO:0000313" key="10">
    <source>
        <dbReference type="Proteomes" id="UP000186720"/>
    </source>
</evidence>
<dbReference type="Proteomes" id="UP000186720">
    <property type="component" value="Unassembled WGS sequence"/>
</dbReference>
<evidence type="ECO:0000256" key="8">
    <source>
        <dbReference type="SAM" id="Phobius"/>
    </source>
</evidence>
<dbReference type="GO" id="GO:0005886">
    <property type="term" value="C:plasma membrane"/>
    <property type="evidence" value="ECO:0007669"/>
    <property type="project" value="UniProtKB-SubCell"/>
</dbReference>
<feature type="transmembrane region" description="Helical" evidence="8">
    <location>
        <begin position="63"/>
        <end position="84"/>
    </location>
</feature>
<dbReference type="RefSeq" id="WP_074488528.1">
    <property type="nucleotide sequence ID" value="NZ_FPAM01000002.1"/>
</dbReference>
<feature type="transmembrane region" description="Helical" evidence="8">
    <location>
        <begin position="303"/>
        <end position="330"/>
    </location>
</feature>
<evidence type="ECO:0000256" key="4">
    <source>
        <dbReference type="ARBA" id="ARBA00022475"/>
    </source>
</evidence>
<feature type="transmembrane region" description="Helical" evidence="8">
    <location>
        <begin position="153"/>
        <end position="170"/>
    </location>
</feature>
<dbReference type="EMBL" id="MPPL01000001">
    <property type="protein sequence ID" value="OKS85732.1"/>
    <property type="molecule type" value="Genomic_DNA"/>
</dbReference>
<reference evidence="9 10" key="1">
    <citation type="submission" date="2016-11" db="EMBL/GenBank/DDBJ databases">
        <title>Whole Genome Sequencing of Mucilaginibacter polytrichastri RG4-7(T) isolated from the moss sample.</title>
        <authorList>
            <person name="Li Y."/>
        </authorList>
    </citation>
    <scope>NUCLEOTIDE SEQUENCE [LARGE SCALE GENOMIC DNA]</scope>
    <source>
        <strain evidence="9 10">RG4-7</strain>
    </source>
</reference>
<name>A0A1Q5ZVC8_9SPHI</name>
<keyword evidence="5 8" id="KW-0812">Transmembrane</keyword>
<dbReference type="GO" id="GO:0055085">
    <property type="term" value="P:transmembrane transport"/>
    <property type="evidence" value="ECO:0007669"/>
    <property type="project" value="TreeGrafter"/>
</dbReference>
<keyword evidence="3" id="KW-0813">Transport</keyword>
<keyword evidence="7 8" id="KW-0472">Membrane</keyword>
<gene>
    <name evidence="9" type="ORF">RG47T_1178</name>
</gene>